<feature type="compositionally biased region" description="Acidic residues" evidence="10">
    <location>
        <begin position="321"/>
        <end position="351"/>
    </location>
</feature>
<evidence type="ECO:0000256" key="7">
    <source>
        <dbReference type="ARBA" id="ARBA00023163"/>
    </source>
</evidence>
<evidence type="ECO:0000259" key="11">
    <source>
        <dbReference type="PROSITE" id="PS50157"/>
    </source>
</evidence>
<evidence type="ECO:0000256" key="6">
    <source>
        <dbReference type="ARBA" id="ARBA00023125"/>
    </source>
</evidence>
<evidence type="ECO:0000256" key="4">
    <source>
        <dbReference type="ARBA" id="ARBA00022833"/>
    </source>
</evidence>
<dbReference type="GO" id="GO:0006357">
    <property type="term" value="P:regulation of transcription by RNA polymerase II"/>
    <property type="evidence" value="ECO:0007669"/>
    <property type="project" value="TreeGrafter"/>
</dbReference>
<sequence length="498" mass="54804">MSTGKRLAKRSILGTRVCAPTLDGLHMPGVIQATKTDSDDENVYTVSFADKTTAEYRGDELIGPGFQTVAGLTLKASQKVYVTFNGREVSGVVMEHDVPRDEVLISIQPSQHNHHISQSVELRKRLDEVRLLESRKSARLQDLDTDYSRLAEGQGELRRRAASLSIDVPASINGRKRRPSATEDADTMDDCMAAMVLMRLSCSPKSPKVPSDGAGTLSWTSSSSGASSWDSDRSPPRTGTPSPPGGSGSSVPDARTFWRMSPTQDEGIDLYEATGFSAESCCPKKKRVLYKCMWKECGARFTTCKDVEKHVRVKHLGRGDESEDSASSDHEEEFYYTESEEENVGEGEVEGDSSSGGTLLEESGESLPNIYTSSAPTLSHLDMARPPHEDPQYHVLTRTVPVLTPPGLTTASPINIPTVQRSFSWQPHNGSSAPTAMVSPQKFMRLSPKTLSASPKSSPLHRRVRSESRKCRKIHGMENKDMWCTQCKWKKACSRYVD</sequence>
<dbReference type="InterPro" id="IPR013087">
    <property type="entry name" value="Znf_C2H2_type"/>
</dbReference>
<evidence type="ECO:0000256" key="8">
    <source>
        <dbReference type="ARBA" id="ARBA00023242"/>
    </source>
</evidence>
<evidence type="ECO:0000256" key="5">
    <source>
        <dbReference type="ARBA" id="ARBA00023015"/>
    </source>
</evidence>
<feature type="domain" description="C2H2-type" evidence="11">
    <location>
        <begin position="290"/>
        <end position="320"/>
    </location>
</feature>
<keyword evidence="4" id="KW-0862">Zinc</keyword>
<dbReference type="GO" id="GO:0003700">
    <property type="term" value="F:DNA-binding transcription factor activity"/>
    <property type="evidence" value="ECO:0007669"/>
    <property type="project" value="TreeGrafter"/>
</dbReference>
<keyword evidence="7" id="KW-0804">Transcription</keyword>
<dbReference type="GO" id="GO:0005634">
    <property type="term" value="C:nucleus"/>
    <property type="evidence" value="ECO:0007669"/>
    <property type="project" value="UniProtKB-SubCell"/>
</dbReference>
<evidence type="ECO:0000256" key="3">
    <source>
        <dbReference type="ARBA" id="ARBA00022771"/>
    </source>
</evidence>
<dbReference type="PANTHER" id="PTHR13006:SF9">
    <property type="entry name" value="GLUCOSE TRANSPORTER 4 ENHANCER FACTOR, ISOFORM G"/>
    <property type="match status" value="1"/>
</dbReference>
<dbReference type="AlphaFoldDB" id="A0A131XTC3"/>
<evidence type="ECO:0000313" key="12">
    <source>
        <dbReference type="EMBL" id="JAP69897.1"/>
    </source>
</evidence>
<proteinExistence type="evidence at transcript level"/>
<protein>
    <submittedName>
        <fullName evidence="12">Putative papillomavirus regulatory factor prf-1</fullName>
    </submittedName>
</protein>
<feature type="region of interest" description="Disordered" evidence="10">
    <location>
        <begin position="204"/>
        <end position="255"/>
    </location>
</feature>
<reference evidence="12" key="1">
    <citation type="submission" date="2016-02" db="EMBL/GenBank/DDBJ databases">
        <title>RNAseq analyses of the midgut from blood- or serum-fed Ixodes ricinus ticks.</title>
        <authorList>
            <person name="Perner J."/>
            <person name="Provaznik J."/>
            <person name="Schrenkova J."/>
            <person name="Urbanova V."/>
            <person name="Ribeiro J.M."/>
            <person name="Kopacek P."/>
        </authorList>
    </citation>
    <scope>NUCLEOTIDE SEQUENCE</scope>
    <source>
        <tissue evidence="12">Gut</tissue>
    </source>
</reference>
<dbReference type="EMBL" id="GEFM01005899">
    <property type="protein sequence ID" value="JAP69897.1"/>
    <property type="molecule type" value="mRNA"/>
</dbReference>
<organism evidence="12">
    <name type="scientific">Ixodes ricinus</name>
    <name type="common">Common tick</name>
    <name type="synonym">Acarus ricinus</name>
    <dbReference type="NCBI Taxonomy" id="34613"/>
    <lineage>
        <taxon>Eukaryota</taxon>
        <taxon>Metazoa</taxon>
        <taxon>Ecdysozoa</taxon>
        <taxon>Arthropoda</taxon>
        <taxon>Chelicerata</taxon>
        <taxon>Arachnida</taxon>
        <taxon>Acari</taxon>
        <taxon>Parasitiformes</taxon>
        <taxon>Ixodida</taxon>
        <taxon>Ixodoidea</taxon>
        <taxon>Ixodidae</taxon>
        <taxon>Ixodinae</taxon>
        <taxon>Ixodes</taxon>
    </lineage>
</organism>
<dbReference type="GO" id="GO:0008270">
    <property type="term" value="F:zinc ion binding"/>
    <property type="evidence" value="ECO:0007669"/>
    <property type="project" value="UniProtKB-KW"/>
</dbReference>
<keyword evidence="8" id="KW-0539">Nucleus</keyword>
<comment type="subcellular location">
    <subcellularLocation>
        <location evidence="1">Nucleus</location>
    </subcellularLocation>
</comment>
<dbReference type="PANTHER" id="PTHR13006">
    <property type="entry name" value="PAPILLOMAVIRUS REGULATORY FACTOR PRF-1"/>
    <property type="match status" value="1"/>
</dbReference>
<feature type="compositionally biased region" description="Low complexity" evidence="10">
    <location>
        <begin position="352"/>
        <end position="367"/>
    </location>
</feature>
<feature type="region of interest" description="Disordered" evidence="10">
    <location>
        <begin position="316"/>
        <end position="368"/>
    </location>
</feature>
<name>A0A131XTC3_IXORI</name>
<dbReference type="InterPro" id="IPR031940">
    <property type="entry name" value="DUF4772"/>
</dbReference>
<keyword evidence="2" id="KW-0479">Metal-binding</keyword>
<evidence type="ECO:0000256" key="2">
    <source>
        <dbReference type="ARBA" id="ARBA00022723"/>
    </source>
</evidence>
<accession>A0A131XTC3</accession>
<evidence type="ECO:0000256" key="10">
    <source>
        <dbReference type="SAM" id="MobiDB-lite"/>
    </source>
</evidence>
<dbReference type="PROSITE" id="PS00028">
    <property type="entry name" value="ZINC_FINGER_C2H2_1"/>
    <property type="match status" value="1"/>
</dbReference>
<evidence type="ECO:0000256" key="1">
    <source>
        <dbReference type="ARBA" id="ARBA00004123"/>
    </source>
</evidence>
<keyword evidence="6" id="KW-0238">DNA-binding</keyword>
<evidence type="ECO:0000256" key="9">
    <source>
        <dbReference type="PROSITE-ProRule" id="PRU00042"/>
    </source>
</evidence>
<dbReference type="SMART" id="SM01366">
    <property type="entry name" value="c-clamp"/>
    <property type="match status" value="1"/>
</dbReference>
<dbReference type="GO" id="GO:0000978">
    <property type="term" value="F:RNA polymerase II cis-regulatory region sequence-specific DNA binding"/>
    <property type="evidence" value="ECO:0007669"/>
    <property type="project" value="TreeGrafter"/>
</dbReference>
<dbReference type="InterPro" id="IPR052253">
    <property type="entry name" value="CR1/CR2-DNA-binding_regulator"/>
</dbReference>
<dbReference type="PROSITE" id="PS50157">
    <property type="entry name" value="ZINC_FINGER_C2H2_2"/>
    <property type="match status" value="1"/>
</dbReference>
<keyword evidence="5" id="KW-0805">Transcription regulation</keyword>
<keyword evidence="3 9" id="KW-0863">Zinc-finger</keyword>
<dbReference type="Pfam" id="PF15997">
    <property type="entry name" value="DUF4772"/>
    <property type="match status" value="1"/>
</dbReference>
<feature type="compositionally biased region" description="Low complexity" evidence="10">
    <location>
        <begin position="214"/>
        <end position="229"/>
    </location>
</feature>